<accession>A0ABT8G9F9</accession>
<keyword evidence="1" id="KW-0472">Membrane</keyword>
<dbReference type="Proteomes" id="UP001172728">
    <property type="component" value="Unassembled WGS sequence"/>
</dbReference>
<name>A0ABT8G9F9_9MICO</name>
<feature type="transmembrane region" description="Helical" evidence="1">
    <location>
        <begin position="9"/>
        <end position="29"/>
    </location>
</feature>
<organism evidence="2 3">
    <name type="scientific">Demequina litoralis</name>
    <dbReference type="NCBI Taxonomy" id="3051660"/>
    <lineage>
        <taxon>Bacteria</taxon>
        <taxon>Bacillati</taxon>
        <taxon>Actinomycetota</taxon>
        <taxon>Actinomycetes</taxon>
        <taxon>Micrococcales</taxon>
        <taxon>Demequinaceae</taxon>
        <taxon>Demequina</taxon>
    </lineage>
</organism>
<evidence type="ECO:0008006" key="4">
    <source>
        <dbReference type="Google" id="ProtNLM"/>
    </source>
</evidence>
<feature type="transmembrane region" description="Helical" evidence="1">
    <location>
        <begin position="41"/>
        <end position="62"/>
    </location>
</feature>
<dbReference type="RefSeq" id="WP_301133170.1">
    <property type="nucleotide sequence ID" value="NZ_JAUHPW010000005.1"/>
</dbReference>
<evidence type="ECO:0000313" key="3">
    <source>
        <dbReference type="Proteomes" id="UP001172728"/>
    </source>
</evidence>
<reference evidence="2" key="1">
    <citation type="submission" date="2023-06" db="EMBL/GenBank/DDBJ databases">
        <title>Sysu t00192.</title>
        <authorList>
            <person name="Gao L."/>
            <person name="Fang B.-Z."/>
            <person name="Li W.-J."/>
        </authorList>
    </citation>
    <scope>NUCLEOTIDE SEQUENCE</scope>
    <source>
        <strain evidence="2">SYSU T00192</strain>
    </source>
</reference>
<comment type="caution">
    <text evidence="2">The sequence shown here is derived from an EMBL/GenBank/DDBJ whole genome shotgun (WGS) entry which is preliminary data.</text>
</comment>
<keyword evidence="3" id="KW-1185">Reference proteome</keyword>
<evidence type="ECO:0000256" key="1">
    <source>
        <dbReference type="SAM" id="Phobius"/>
    </source>
</evidence>
<keyword evidence="1" id="KW-1133">Transmembrane helix</keyword>
<sequence>MNKNHRSMAAVNGFAVLAIAVVGWFVWLFRDLPHAGAGLPQFVIALGVILPLWGAFAAKAAHDQRNRRTKRR</sequence>
<protein>
    <recommendedName>
        <fullName evidence="4">DUF3098 domain-containing protein</fullName>
    </recommendedName>
</protein>
<evidence type="ECO:0000313" key="2">
    <source>
        <dbReference type="EMBL" id="MDN4475775.1"/>
    </source>
</evidence>
<keyword evidence="1" id="KW-0812">Transmembrane</keyword>
<proteinExistence type="predicted"/>
<gene>
    <name evidence="2" type="ORF">QQX09_07890</name>
</gene>
<dbReference type="EMBL" id="JAUHPW010000005">
    <property type="protein sequence ID" value="MDN4475775.1"/>
    <property type="molecule type" value="Genomic_DNA"/>
</dbReference>